<evidence type="ECO:0000313" key="4">
    <source>
        <dbReference type="Proteomes" id="UP000053244"/>
    </source>
</evidence>
<organism evidence="3 4">
    <name type="scientific">Actinoplanes awajinensis subsp. mycoplanecinus</name>
    <dbReference type="NCBI Taxonomy" id="135947"/>
    <lineage>
        <taxon>Bacteria</taxon>
        <taxon>Bacillati</taxon>
        <taxon>Actinomycetota</taxon>
        <taxon>Actinomycetes</taxon>
        <taxon>Micromonosporales</taxon>
        <taxon>Micromonosporaceae</taxon>
        <taxon>Actinoplanes</taxon>
    </lineage>
</organism>
<dbReference type="InterPro" id="IPR029051">
    <property type="entry name" value="DUF4352"/>
</dbReference>
<keyword evidence="4" id="KW-1185">Reference proteome</keyword>
<sequence length="167" mass="17533">MVALFAAGIAAEQYSHTQSTAATATTSPPAKVVPAGPGFGDAVRDGKFQFVVSAMDCSRTSIGVERLKRTAAGKFCVISLSVRDIGDGTKYFIGYPQKARDASGGEYRIDELASLYANHGTDAFLKKLAPGNKATSSLVFDVPRGVTLATLELHDSPFSGGVEVTLR</sequence>
<dbReference type="InterPro" id="IPR029050">
    <property type="entry name" value="Immunoprotect_excell_Ig-like"/>
</dbReference>
<dbReference type="AlphaFoldDB" id="A0A0X3VAZ9"/>
<comment type="caution">
    <text evidence="3">The sequence shown here is derived from an EMBL/GenBank/DDBJ whole genome shotgun (WGS) entry which is preliminary data.</text>
</comment>
<accession>A0A0X3VAZ9</accession>
<proteinExistence type="predicted"/>
<keyword evidence="1" id="KW-0732">Signal</keyword>
<feature type="domain" description="DUF4352" evidence="2">
    <location>
        <begin position="39"/>
        <end position="161"/>
    </location>
</feature>
<dbReference type="Pfam" id="PF11611">
    <property type="entry name" value="DUF4352"/>
    <property type="match status" value="1"/>
</dbReference>
<dbReference type="Proteomes" id="UP000053244">
    <property type="component" value="Unassembled WGS sequence"/>
</dbReference>
<evidence type="ECO:0000256" key="1">
    <source>
        <dbReference type="ARBA" id="ARBA00022729"/>
    </source>
</evidence>
<reference evidence="3 4" key="1">
    <citation type="submission" date="2015-10" db="EMBL/GenBank/DDBJ databases">
        <authorList>
            <person name="Gilbert D.G."/>
        </authorList>
    </citation>
    <scope>NUCLEOTIDE SEQUENCE [LARGE SCALE GENOMIC DNA]</scope>
    <source>
        <strain evidence="3 4">NRRL B-16712</strain>
    </source>
</reference>
<gene>
    <name evidence="3" type="ORF">ADL15_03415</name>
</gene>
<evidence type="ECO:0000259" key="2">
    <source>
        <dbReference type="Pfam" id="PF11611"/>
    </source>
</evidence>
<name>A0A0X3VAZ9_9ACTN</name>
<dbReference type="EMBL" id="LLZH01000013">
    <property type="protein sequence ID" value="KUL41597.1"/>
    <property type="molecule type" value="Genomic_DNA"/>
</dbReference>
<protein>
    <recommendedName>
        <fullName evidence="2">DUF4352 domain-containing protein</fullName>
    </recommendedName>
</protein>
<evidence type="ECO:0000313" key="3">
    <source>
        <dbReference type="EMBL" id="KUL41597.1"/>
    </source>
</evidence>
<dbReference type="Gene3D" id="2.60.40.1240">
    <property type="match status" value="1"/>
</dbReference>